<protein>
    <recommendedName>
        <fullName evidence="4">RTX-family protein</fullName>
    </recommendedName>
</protein>
<dbReference type="Pfam" id="PF00353">
    <property type="entry name" value="HemolysinCabind"/>
    <property type="match status" value="2"/>
</dbReference>
<evidence type="ECO:0000313" key="2">
    <source>
        <dbReference type="EMBL" id="WGM00298.1"/>
    </source>
</evidence>
<proteinExistence type="predicted"/>
<dbReference type="AlphaFoldDB" id="A0AA95GKN9"/>
<evidence type="ECO:0000256" key="1">
    <source>
        <dbReference type="ARBA" id="ARBA00022837"/>
    </source>
</evidence>
<accession>A0AA95GKN9</accession>
<name>A0AA95GKN9_9GAMM</name>
<dbReference type="InterPro" id="IPR001343">
    <property type="entry name" value="Hemolysn_Ca-bd"/>
</dbReference>
<dbReference type="Proteomes" id="UP001177595">
    <property type="component" value="Chromosome"/>
</dbReference>
<dbReference type="InterPro" id="IPR011049">
    <property type="entry name" value="Serralysin-like_metalloprot_C"/>
</dbReference>
<sequence length="1236" mass="140930">MNDYLSFYQPTKDNINFIKILKQKLSVNKNYQQLLINRNNLNDFAVIMRRLADIDNHTAQQVIDKHFAQKLQQELSHLPRYASIVNKFSHTMQIVNIIQLISSTQSTIMQLNNANLVDDQRNILEDNLIVAWAASITNFGDQAIQPLLFKAVYRMRGIGSEASTFASRVSAGITLASAGFDLYYAYENFNQLNREQDSAIRQDMIINGTLSLLNAGISVSTALAIFAGSSAAGPIGVAIGTGLMLGGMFYNSYRTVERIKEKVALTTSETLQVGFAAALGLQLQSSVRNKLLKQQTESAIKAYRQQQEKDFFQQLLRPHDFNLSIFITETELVEELPLYYLFDKINNTYLSKHKDSLSKYTFDYLRNNLDIATLSINLWKQQQIDDTIEITSRKFTKEEVEKIIQQYPNRYQVQVAKIKTYIPNSSIASDEILILNREFDNLLKKLINHHRFNNYQFDVDQSKVIYSLPQTQQPVYVYDNLNNYLSKDNLRNYLTGVNFNFANGDDIIVGFASIKNQFICYNGKKIFIGGDKDDFFILLSDKLDKYENKYFHGSQGNDTLYIAQLPYQSSMATDNHQQLTKYSNVVAGTVINLEHGTLRYLNQVYLDDFDDLQSLIKKNYTMGICADLVSIEHAIGAKDVQDLILGNAEDNLLNGNGGKDILYGFSGKDTLVLNNGYANGGEKEDIYIIERYHWQDYQELLPWRNNNYLWNPEDQDWIDLSINSVVLQSGYNFDANIVIDEIEKGSGSVVELQYTLDEIIEVNLVDNDIHIKLLSGKTQLHDQMKESYTNLKLKNVYRNIDDKQLINHEYIIKTVDGFLLSQNLPKVLKKTESIDKIFEIMYFPALDKAKKINSVDPLDINLANNSIMKFGKSYLLPTMIKPMLMTSDTLQTIFHGDKFNNYFTSIKKNSYIYFSHGLDIYLIDNLMTTGNIDDSIIFDFKEIANTYTNEDIFIIILKDHNGYDFNFVNNNLYYQGSVRLPTIKFVNNFGDFYGKIYLLDKNNQYFFISYQDNKYQITPCTTVQIPSEFDDNIFYPKGYSQVIKVNLSAGNDILTDMIETGKIILAGDGNDIITAFSGDNMIVDGNGNDIISTGDGNDIIISTQGNNIIDAGKGNNILAINHGTGDINVLLNEGNNKIFIQGLGGGAVFDYRDNDLVISSRNNNNKITIYDYEKYKNKLEINTSLNSDILFDEKDIALLIDVASSFQQKNNEFIISNLTVNEKNIVNQLFQYNKMN</sequence>
<gene>
    <name evidence="2" type="ORF">QE210_10430</name>
</gene>
<dbReference type="EMBL" id="CP123504">
    <property type="protein sequence ID" value="WGM00298.1"/>
    <property type="molecule type" value="Genomic_DNA"/>
</dbReference>
<reference evidence="2" key="1">
    <citation type="submission" date="2023-04" db="EMBL/GenBank/DDBJ databases">
        <title>Genome dynamics across the evolutionary transition to endosymbiosis.</title>
        <authorList>
            <person name="Siozios S."/>
            <person name="Nadal-Jimenez P."/>
            <person name="Azagi T."/>
            <person name="Sprong H."/>
            <person name="Frost C.L."/>
            <person name="Parratt S.R."/>
            <person name="Taylor G."/>
            <person name="Brettell L."/>
            <person name="Lew K.C."/>
            <person name="Croft L."/>
            <person name="King K.C."/>
            <person name="Brockhurst M.A."/>
            <person name="Hypsa V."/>
            <person name="Novakova E."/>
            <person name="Darby A.C."/>
            <person name="Hurst G.D.D."/>
        </authorList>
    </citation>
    <scope>NUCLEOTIDE SEQUENCE</scope>
    <source>
        <strain evidence="2">APv</strain>
    </source>
</reference>
<dbReference type="SUPFAM" id="SSF51120">
    <property type="entry name" value="beta-Roll"/>
    <property type="match status" value="2"/>
</dbReference>
<dbReference type="GO" id="GO:0005509">
    <property type="term" value="F:calcium ion binding"/>
    <property type="evidence" value="ECO:0007669"/>
    <property type="project" value="InterPro"/>
</dbReference>
<dbReference type="Gene3D" id="2.150.10.10">
    <property type="entry name" value="Serralysin-like metalloprotease, C-terminal"/>
    <property type="match status" value="2"/>
</dbReference>
<evidence type="ECO:0000313" key="3">
    <source>
        <dbReference type="Proteomes" id="UP001177595"/>
    </source>
</evidence>
<dbReference type="RefSeq" id="WP_280623891.1">
    <property type="nucleotide sequence ID" value="NZ_CP123504.1"/>
</dbReference>
<organism evidence="2 3">
    <name type="scientific">Arsenophonus nasoniae</name>
    <name type="common">son-killer infecting Nasonia vitripennis</name>
    <dbReference type="NCBI Taxonomy" id="638"/>
    <lineage>
        <taxon>Bacteria</taxon>
        <taxon>Pseudomonadati</taxon>
        <taxon>Pseudomonadota</taxon>
        <taxon>Gammaproteobacteria</taxon>
        <taxon>Enterobacterales</taxon>
        <taxon>Morganellaceae</taxon>
        <taxon>Arsenophonus</taxon>
    </lineage>
</organism>
<evidence type="ECO:0008006" key="4">
    <source>
        <dbReference type="Google" id="ProtNLM"/>
    </source>
</evidence>
<keyword evidence="1" id="KW-0106">Calcium</keyword>